<dbReference type="InterPro" id="IPR004000">
    <property type="entry name" value="Actin"/>
</dbReference>
<evidence type="ECO:0000313" key="5">
    <source>
        <dbReference type="EMBL" id="GAB0057869.1"/>
    </source>
</evidence>
<dbReference type="Proteomes" id="UP001628193">
    <property type="component" value="Unassembled WGS sequence"/>
</dbReference>
<accession>A0ABQ0CAF4</accession>
<name>A0ABQ0CAF4_9PROT</name>
<protein>
    <submittedName>
        <fullName evidence="5">Magnetosome protein MamK</fullName>
        <ecNumber evidence="5">3.6.1.3</ecNumber>
    </submittedName>
</protein>
<keyword evidence="4" id="KW-0067">ATP-binding</keyword>
<dbReference type="EMBL" id="BAAFGK010000004">
    <property type="protein sequence ID" value="GAB0057869.1"/>
    <property type="molecule type" value="Genomic_DNA"/>
</dbReference>
<sequence length="322" mass="35395">MSNRGDKASVRSVVGYPKDIIGVKLMHQSHMIGEEALKRQSYLNIHYPLEDGVLKDANDQATEAAKLLIKHAISLMNPLPGEKIYGVLGVPARASLFNKNQLLKITHELLDLSMVVSEPFMAAYAIDQLNNAIIIDIGGGTTDICAMMGTIPGVNEQVTVLKAGNYIDLVLENLIRENHPNVQMTMNLARKIKEQYAFVGAPKEDILVNMRMAGKPVTINLTKEIRIACESIVSEIVEHLQALISVFDPEDQEEALQNIYVTGGGSKIRGLEEMIMAMMKDYGTVQVQQVPDPDYCGVIGALKLAMELPPQYWDQVGHVASA</sequence>
<dbReference type="EC" id="3.6.1.3" evidence="5"/>
<dbReference type="GO" id="GO:0016787">
    <property type="term" value="F:hydrolase activity"/>
    <property type="evidence" value="ECO:0007669"/>
    <property type="project" value="UniProtKB-KW"/>
</dbReference>
<dbReference type="PANTHER" id="PTHR42749:SF1">
    <property type="entry name" value="CELL SHAPE-DETERMINING PROTEIN MREB"/>
    <property type="match status" value="1"/>
</dbReference>
<comment type="caution">
    <text evidence="5">The sequence shown here is derived from an EMBL/GenBank/DDBJ whole genome shotgun (WGS) entry which is preliminary data.</text>
</comment>
<dbReference type="Pfam" id="PF06723">
    <property type="entry name" value="MreB_Mbl"/>
    <property type="match status" value="1"/>
</dbReference>
<gene>
    <name evidence="5" type="primary">mamK</name>
    <name evidence="5" type="ORF">SIID45300_02203</name>
</gene>
<dbReference type="NCBIfam" id="NF040964">
    <property type="entry name" value="MamK"/>
    <property type="match status" value="1"/>
</dbReference>
<evidence type="ECO:0000256" key="2">
    <source>
        <dbReference type="ARBA" id="ARBA00022490"/>
    </source>
</evidence>
<keyword evidence="5" id="KW-0378">Hydrolase</keyword>
<dbReference type="InterPro" id="IPR056546">
    <property type="entry name" value="MreB_MamK-like"/>
</dbReference>
<dbReference type="SMART" id="SM00268">
    <property type="entry name" value="ACTIN"/>
    <property type="match status" value="1"/>
</dbReference>
<evidence type="ECO:0000256" key="1">
    <source>
        <dbReference type="ARBA" id="ARBA00004496"/>
    </source>
</evidence>
<dbReference type="Gene3D" id="3.30.420.40">
    <property type="match status" value="1"/>
</dbReference>
<comment type="subcellular location">
    <subcellularLocation>
        <location evidence="1">Cytoplasm</location>
    </subcellularLocation>
</comment>
<evidence type="ECO:0000313" key="6">
    <source>
        <dbReference type="Proteomes" id="UP001628193"/>
    </source>
</evidence>
<keyword evidence="6" id="KW-1185">Reference proteome</keyword>
<organism evidence="5 6">
    <name type="scientific">Candidatus Magnetaquiglobus chichijimensis</name>
    <dbReference type="NCBI Taxonomy" id="3141448"/>
    <lineage>
        <taxon>Bacteria</taxon>
        <taxon>Pseudomonadati</taxon>
        <taxon>Pseudomonadota</taxon>
        <taxon>Magnetococcia</taxon>
        <taxon>Magnetococcales</taxon>
        <taxon>Candidatus Magnetaquicoccaceae</taxon>
        <taxon>Candidatus Magnetaquiglobus</taxon>
    </lineage>
</organism>
<evidence type="ECO:0000256" key="3">
    <source>
        <dbReference type="ARBA" id="ARBA00022741"/>
    </source>
</evidence>
<keyword evidence="3" id="KW-0547">Nucleotide-binding</keyword>
<reference evidence="5 6" key="1">
    <citation type="submission" date="2024-09" db="EMBL/GenBank/DDBJ databases">
        <title>Draft genome sequence of Candidatus Magnetaquicoccaceae bacterium FCR-1.</title>
        <authorList>
            <person name="Shimoshige H."/>
            <person name="Shimamura S."/>
            <person name="Taoka A."/>
            <person name="Kobayashi H."/>
            <person name="Maekawa T."/>
        </authorList>
    </citation>
    <scope>NUCLEOTIDE SEQUENCE [LARGE SCALE GENOMIC DNA]</scope>
    <source>
        <strain evidence="5 6">FCR-1</strain>
    </source>
</reference>
<dbReference type="PANTHER" id="PTHR42749">
    <property type="entry name" value="CELL SHAPE-DETERMINING PROTEIN MREB"/>
    <property type="match status" value="1"/>
</dbReference>
<proteinExistence type="predicted"/>
<dbReference type="CDD" id="cd24009">
    <property type="entry name" value="ASKHA_NBD_MamK"/>
    <property type="match status" value="1"/>
</dbReference>
<dbReference type="SUPFAM" id="SSF53067">
    <property type="entry name" value="Actin-like ATPase domain"/>
    <property type="match status" value="1"/>
</dbReference>
<dbReference type="InterPro" id="IPR043129">
    <property type="entry name" value="ATPase_NBD"/>
</dbReference>
<evidence type="ECO:0000256" key="4">
    <source>
        <dbReference type="ARBA" id="ARBA00022840"/>
    </source>
</evidence>
<keyword evidence="2" id="KW-0963">Cytoplasm</keyword>